<gene>
    <name evidence="1" type="ORF">MM171A00145_0011</name>
    <name evidence="2" type="ORF">MM171B01529_0010</name>
</gene>
<organism evidence="1">
    <name type="scientific">viral metagenome</name>
    <dbReference type="NCBI Taxonomy" id="1070528"/>
    <lineage>
        <taxon>unclassified sequences</taxon>
        <taxon>metagenomes</taxon>
        <taxon>organismal metagenomes</taxon>
    </lineage>
</organism>
<reference evidence="1" key="1">
    <citation type="submission" date="2020-03" db="EMBL/GenBank/DDBJ databases">
        <title>The deep terrestrial virosphere.</title>
        <authorList>
            <person name="Holmfeldt K."/>
            <person name="Nilsson E."/>
            <person name="Simone D."/>
            <person name="Lopez-Fernandez M."/>
            <person name="Wu X."/>
            <person name="de Brujin I."/>
            <person name="Lundin D."/>
            <person name="Andersson A."/>
            <person name="Bertilsson S."/>
            <person name="Dopson M."/>
        </authorList>
    </citation>
    <scope>NUCLEOTIDE SEQUENCE</scope>
    <source>
        <strain evidence="1">MM171A00145</strain>
        <strain evidence="2">MM171B01529</strain>
    </source>
</reference>
<dbReference type="EMBL" id="MT143705">
    <property type="protein sequence ID" value="QJB01074.1"/>
    <property type="molecule type" value="Genomic_DNA"/>
</dbReference>
<accession>A0A6M3M1W2</accession>
<sequence>MTKHHRRILTSTRLQEMILEYDRKANSGGTLMCGVYGETLDALIELEEFRIQRSKREAEVLEAMRRIRQEQIEQEASDRLERSMFIPRPCPECEGSGRSPSKLPCPNCLSHPGFAVPWPDEQPDV</sequence>
<dbReference type="AlphaFoldDB" id="A0A6M3M1W2"/>
<evidence type="ECO:0000313" key="2">
    <source>
        <dbReference type="EMBL" id="QJB02050.1"/>
    </source>
</evidence>
<name>A0A6M3M1W2_9ZZZZ</name>
<protein>
    <submittedName>
        <fullName evidence="1">Putative tryptophan operon leader</fullName>
    </submittedName>
</protein>
<dbReference type="EMBL" id="MT143754">
    <property type="protein sequence ID" value="QJB02050.1"/>
    <property type="molecule type" value="Genomic_DNA"/>
</dbReference>
<proteinExistence type="predicted"/>
<evidence type="ECO:0000313" key="1">
    <source>
        <dbReference type="EMBL" id="QJB01074.1"/>
    </source>
</evidence>